<dbReference type="Gene3D" id="3.40.50.10090">
    <property type="match status" value="2"/>
</dbReference>
<evidence type="ECO:0000313" key="2">
    <source>
        <dbReference type="EMBL" id="KJA22650.1"/>
    </source>
</evidence>
<dbReference type="PANTHER" id="PTHR12390">
    <property type="entry name" value="UROPORPHYRINOGEN III SYNTHASE"/>
    <property type="match status" value="1"/>
</dbReference>
<name>A0A0D2PS97_HYPSF</name>
<dbReference type="AlphaFoldDB" id="A0A0D2PS97"/>
<dbReference type="SUPFAM" id="SSF69618">
    <property type="entry name" value="HemD-like"/>
    <property type="match status" value="1"/>
</dbReference>
<dbReference type="GO" id="GO:0006782">
    <property type="term" value="P:protoporphyrinogen IX biosynthetic process"/>
    <property type="evidence" value="ECO:0007669"/>
    <property type="project" value="UniProtKB-UniPathway"/>
</dbReference>
<gene>
    <name evidence="2" type="ORF">HYPSUDRAFT_66868</name>
</gene>
<dbReference type="Pfam" id="PF02602">
    <property type="entry name" value="HEM4"/>
    <property type="match status" value="1"/>
</dbReference>
<dbReference type="InterPro" id="IPR003754">
    <property type="entry name" value="4pyrrol_synth_uPrphyn_synth"/>
</dbReference>
<dbReference type="CDD" id="cd06578">
    <property type="entry name" value="HemD"/>
    <property type="match status" value="1"/>
</dbReference>
<accession>A0A0D2PS97</accession>
<dbReference type="GO" id="GO:0005829">
    <property type="term" value="C:cytosol"/>
    <property type="evidence" value="ECO:0007669"/>
    <property type="project" value="TreeGrafter"/>
</dbReference>
<dbReference type="Proteomes" id="UP000054270">
    <property type="component" value="Unassembled WGS sequence"/>
</dbReference>
<protein>
    <recommendedName>
        <fullName evidence="1">Tetrapyrrole biosynthesis uroporphyrinogen III synthase domain-containing protein</fullName>
    </recommendedName>
</protein>
<dbReference type="InterPro" id="IPR036108">
    <property type="entry name" value="4pyrrol_syn_uPrphyn_synt_sf"/>
</dbReference>
<dbReference type="GO" id="GO:0006780">
    <property type="term" value="P:uroporphyrinogen III biosynthetic process"/>
    <property type="evidence" value="ECO:0007669"/>
    <property type="project" value="InterPro"/>
</dbReference>
<sequence>MGNVILLRDPSEAAPDRYEAAFAAEGFHPVSVPVLDTVHTNISNLADIVRRGPAAQTLSGVIITSKRSCEAWRKALQLLQADHEGKSVLASWESVPFYVVGKATSAALQETFSTFARLGVGSPDIRGESTGSAVSLAPLILNDLKERPANLLYLTGDKNRDTLPRLLEDGGMSLQFLQVYETCGSPSFPETLSAAISSSPVNKHWWVVYFAPSVAAYVTPTIRKHFHLEGTIQSSSPPVLVQAKVAAIGPTTDTFLQEIVSVIVNAKAI</sequence>
<dbReference type="EMBL" id="KN817548">
    <property type="protein sequence ID" value="KJA22650.1"/>
    <property type="molecule type" value="Genomic_DNA"/>
</dbReference>
<dbReference type="OMA" id="IHGADTG"/>
<dbReference type="UniPathway" id="UPA00251">
    <property type="reaction ID" value="UER00320"/>
</dbReference>
<dbReference type="PANTHER" id="PTHR12390:SF0">
    <property type="entry name" value="UROPORPHYRINOGEN-III SYNTHASE"/>
    <property type="match status" value="1"/>
</dbReference>
<dbReference type="OrthoDB" id="5595751at2759"/>
<dbReference type="STRING" id="945553.A0A0D2PS97"/>
<reference evidence="3" key="1">
    <citation type="submission" date="2014-04" db="EMBL/GenBank/DDBJ databases">
        <title>Evolutionary Origins and Diversification of the Mycorrhizal Mutualists.</title>
        <authorList>
            <consortium name="DOE Joint Genome Institute"/>
            <consortium name="Mycorrhizal Genomics Consortium"/>
            <person name="Kohler A."/>
            <person name="Kuo A."/>
            <person name="Nagy L.G."/>
            <person name="Floudas D."/>
            <person name="Copeland A."/>
            <person name="Barry K.W."/>
            <person name="Cichocki N."/>
            <person name="Veneault-Fourrey C."/>
            <person name="LaButti K."/>
            <person name="Lindquist E.A."/>
            <person name="Lipzen A."/>
            <person name="Lundell T."/>
            <person name="Morin E."/>
            <person name="Murat C."/>
            <person name="Riley R."/>
            <person name="Ohm R."/>
            <person name="Sun H."/>
            <person name="Tunlid A."/>
            <person name="Henrissat B."/>
            <person name="Grigoriev I.V."/>
            <person name="Hibbett D.S."/>
            <person name="Martin F."/>
        </authorList>
    </citation>
    <scope>NUCLEOTIDE SEQUENCE [LARGE SCALE GENOMIC DNA]</scope>
    <source>
        <strain evidence="3">FD-334 SS-4</strain>
    </source>
</reference>
<keyword evidence="3" id="KW-1185">Reference proteome</keyword>
<dbReference type="GO" id="GO:0004852">
    <property type="term" value="F:uroporphyrinogen-III synthase activity"/>
    <property type="evidence" value="ECO:0007669"/>
    <property type="project" value="InterPro"/>
</dbReference>
<dbReference type="InterPro" id="IPR039793">
    <property type="entry name" value="UROS/Hem4"/>
</dbReference>
<proteinExistence type="predicted"/>
<organism evidence="2 3">
    <name type="scientific">Hypholoma sublateritium (strain FD-334 SS-4)</name>
    <dbReference type="NCBI Taxonomy" id="945553"/>
    <lineage>
        <taxon>Eukaryota</taxon>
        <taxon>Fungi</taxon>
        <taxon>Dikarya</taxon>
        <taxon>Basidiomycota</taxon>
        <taxon>Agaricomycotina</taxon>
        <taxon>Agaricomycetes</taxon>
        <taxon>Agaricomycetidae</taxon>
        <taxon>Agaricales</taxon>
        <taxon>Agaricineae</taxon>
        <taxon>Strophariaceae</taxon>
        <taxon>Hypholoma</taxon>
    </lineage>
</organism>
<feature type="domain" description="Tetrapyrrole biosynthesis uroporphyrinogen III synthase" evidence="1">
    <location>
        <begin position="16"/>
        <end position="258"/>
    </location>
</feature>
<evidence type="ECO:0000259" key="1">
    <source>
        <dbReference type="Pfam" id="PF02602"/>
    </source>
</evidence>
<evidence type="ECO:0000313" key="3">
    <source>
        <dbReference type="Proteomes" id="UP000054270"/>
    </source>
</evidence>